<organism evidence="5 6">
    <name type="scientific">Botryobasidium botryosum (strain FD-172 SS1)</name>
    <dbReference type="NCBI Taxonomy" id="930990"/>
    <lineage>
        <taxon>Eukaryota</taxon>
        <taxon>Fungi</taxon>
        <taxon>Dikarya</taxon>
        <taxon>Basidiomycota</taxon>
        <taxon>Agaricomycotina</taxon>
        <taxon>Agaricomycetes</taxon>
        <taxon>Cantharellales</taxon>
        <taxon>Botryobasidiaceae</taxon>
        <taxon>Botryobasidium</taxon>
    </lineage>
</organism>
<dbReference type="InterPro" id="IPR036452">
    <property type="entry name" value="Ribo_hydro-like"/>
</dbReference>
<proteinExistence type="inferred from homology"/>
<protein>
    <recommendedName>
        <fullName evidence="4">Inosine/uridine-preferring nucleoside hydrolase domain-containing protein</fullName>
    </recommendedName>
</protein>
<dbReference type="Gene3D" id="3.90.245.10">
    <property type="entry name" value="Ribonucleoside hydrolase-like"/>
    <property type="match status" value="1"/>
</dbReference>
<dbReference type="HOGENOM" id="CLU_036838_9_2_1"/>
<evidence type="ECO:0000313" key="5">
    <source>
        <dbReference type="EMBL" id="KDQ17407.1"/>
    </source>
</evidence>
<dbReference type="GO" id="GO:0005829">
    <property type="term" value="C:cytosol"/>
    <property type="evidence" value="ECO:0007669"/>
    <property type="project" value="TreeGrafter"/>
</dbReference>
<dbReference type="GO" id="GO:0008477">
    <property type="term" value="F:purine nucleosidase activity"/>
    <property type="evidence" value="ECO:0007669"/>
    <property type="project" value="TreeGrafter"/>
</dbReference>
<feature type="domain" description="Inosine/uridine-preferring nucleoside hydrolase" evidence="4">
    <location>
        <begin position="5"/>
        <end position="331"/>
    </location>
</feature>
<dbReference type="AlphaFoldDB" id="A0A067MZV2"/>
<keyword evidence="2" id="KW-0378">Hydrolase</keyword>
<gene>
    <name evidence="5" type="ORF">BOTBODRAFT_144237</name>
</gene>
<dbReference type="OrthoDB" id="5783963at2759"/>
<dbReference type="PANTHER" id="PTHR12304">
    <property type="entry name" value="INOSINE-URIDINE PREFERRING NUCLEOSIDE HYDROLASE"/>
    <property type="match status" value="1"/>
</dbReference>
<dbReference type="EMBL" id="KL198024">
    <property type="protein sequence ID" value="KDQ17407.1"/>
    <property type="molecule type" value="Genomic_DNA"/>
</dbReference>
<sequence length="400" mass="43932">MARKVILDTDPGVDDALALFLLLASPEIELAAITTIFGNTTIDHVYTNVLKIYQIVQRYLDANPEDMPRFPNLSREPRTILARGAARPLAGELGLAEYYHGPDGLSNISQTHPEFDLSQNSGENHPPLTISSKPAHEVILDALDQAPPKTIDILAVGPLTNVALALGKSPTTLGRARRIICMGGAFESPGNTTASAEFNFFADPYAAHEVLKAASQNVISLFQIPLDLTRRYVVPFAEMIPPEPDKNSLIQYFLSALLARPRRAHQILGHKDEQRMHDPLTAWFAIQHAEGDHLRVEDGWSVVRRVFMIEREGEWTKGMCVVDRRGTKETQGTNRSKSGIETVASADSSISANSSPAMTVNVVTSAPANSTFSKVLLERVFWHIKRKNAGSGDSDKCTQF</sequence>
<dbReference type="SUPFAM" id="SSF53590">
    <property type="entry name" value="Nucleoside hydrolase"/>
    <property type="match status" value="1"/>
</dbReference>
<evidence type="ECO:0000256" key="1">
    <source>
        <dbReference type="ARBA" id="ARBA00009176"/>
    </source>
</evidence>
<dbReference type="InParanoid" id="A0A067MZV2"/>
<dbReference type="InterPro" id="IPR001910">
    <property type="entry name" value="Inosine/uridine_hydrolase_dom"/>
</dbReference>
<dbReference type="InterPro" id="IPR023186">
    <property type="entry name" value="IUNH"/>
</dbReference>
<comment type="similarity">
    <text evidence="1">Belongs to the IUNH family.</text>
</comment>
<dbReference type="Pfam" id="PF01156">
    <property type="entry name" value="IU_nuc_hydro"/>
    <property type="match status" value="1"/>
</dbReference>
<keyword evidence="6" id="KW-1185">Reference proteome</keyword>
<reference evidence="6" key="1">
    <citation type="journal article" date="2014" name="Proc. Natl. Acad. Sci. U.S.A.">
        <title>Extensive sampling of basidiomycete genomes demonstrates inadequacy of the white-rot/brown-rot paradigm for wood decay fungi.</title>
        <authorList>
            <person name="Riley R."/>
            <person name="Salamov A.A."/>
            <person name="Brown D.W."/>
            <person name="Nagy L.G."/>
            <person name="Floudas D."/>
            <person name="Held B.W."/>
            <person name="Levasseur A."/>
            <person name="Lombard V."/>
            <person name="Morin E."/>
            <person name="Otillar R."/>
            <person name="Lindquist E.A."/>
            <person name="Sun H."/>
            <person name="LaButti K.M."/>
            <person name="Schmutz J."/>
            <person name="Jabbour D."/>
            <person name="Luo H."/>
            <person name="Baker S.E."/>
            <person name="Pisabarro A.G."/>
            <person name="Walton J.D."/>
            <person name="Blanchette R.A."/>
            <person name="Henrissat B."/>
            <person name="Martin F."/>
            <person name="Cullen D."/>
            <person name="Hibbett D.S."/>
            <person name="Grigoriev I.V."/>
        </authorList>
    </citation>
    <scope>NUCLEOTIDE SEQUENCE [LARGE SCALE GENOMIC DNA]</scope>
    <source>
        <strain evidence="6">FD-172 SS1</strain>
    </source>
</reference>
<evidence type="ECO:0000259" key="4">
    <source>
        <dbReference type="Pfam" id="PF01156"/>
    </source>
</evidence>
<dbReference type="STRING" id="930990.A0A067MZV2"/>
<evidence type="ECO:0000313" key="6">
    <source>
        <dbReference type="Proteomes" id="UP000027195"/>
    </source>
</evidence>
<name>A0A067MZV2_BOTB1</name>
<dbReference type="Proteomes" id="UP000027195">
    <property type="component" value="Unassembled WGS sequence"/>
</dbReference>
<accession>A0A067MZV2</accession>
<dbReference type="PANTHER" id="PTHR12304:SF56">
    <property type="entry name" value="HYDROLASE, PUTATIVE (AFU_ORTHOLOGUE AFUA_1G11790)-RELATED"/>
    <property type="match status" value="1"/>
</dbReference>
<evidence type="ECO:0000256" key="2">
    <source>
        <dbReference type="ARBA" id="ARBA00022801"/>
    </source>
</evidence>
<keyword evidence="3" id="KW-0326">Glycosidase</keyword>
<dbReference type="GO" id="GO:0006152">
    <property type="term" value="P:purine nucleoside catabolic process"/>
    <property type="evidence" value="ECO:0007669"/>
    <property type="project" value="TreeGrafter"/>
</dbReference>
<evidence type="ECO:0000256" key="3">
    <source>
        <dbReference type="ARBA" id="ARBA00023295"/>
    </source>
</evidence>